<accession>A0A2G6MRN7</accession>
<sequence length="70" mass="8203">MAPFEKNVKKRIVKHPRGYYRDTGVLYHLLRIRDLRQMQSHPAMGFSWEAMVAELSGNFAVIIGRSARHY</sequence>
<protein>
    <recommendedName>
        <fullName evidence="1">DUF4143 domain-containing protein</fullName>
    </recommendedName>
</protein>
<comment type="caution">
    <text evidence="2">The sequence shown here is derived from an EMBL/GenBank/DDBJ whole genome shotgun (WGS) entry which is preliminary data.</text>
</comment>
<reference evidence="2 3" key="1">
    <citation type="submission" date="2017-10" db="EMBL/GenBank/DDBJ databases">
        <title>Novel microbial diversity and functional potential in the marine mammal oral microbiome.</title>
        <authorList>
            <person name="Dudek N.K."/>
            <person name="Sun C.L."/>
            <person name="Burstein D."/>
            <person name="Kantor R.S."/>
            <person name="Aliaga Goltsman D.S."/>
            <person name="Bik E.M."/>
            <person name="Thomas B.C."/>
            <person name="Banfield J.F."/>
            <person name="Relman D.A."/>
        </authorList>
    </citation>
    <scope>NUCLEOTIDE SEQUENCE [LARGE SCALE GENOMIC DNA]</scope>
    <source>
        <strain evidence="2">DOLJORAL78_47_202</strain>
    </source>
</reference>
<feature type="domain" description="DUF4143" evidence="1">
    <location>
        <begin position="2"/>
        <end position="54"/>
    </location>
</feature>
<dbReference type="Proteomes" id="UP000231203">
    <property type="component" value="Unassembled WGS sequence"/>
</dbReference>
<dbReference type="InterPro" id="IPR025420">
    <property type="entry name" value="DUF4143"/>
</dbReference>
<organism evidence="2 3">
    <name type="scientific">Desulfobacter postgatei</name>
    <dbReference type="NCBI Taxonomy" id="2293"/>
    <lineage>
        <taxon>Bacteria</taxon>
        <taxon>Pseudomonadati</taxon>
        <taxon>Thermodesulfobacteriota</taxon>
        <taxon>Desulfobacteria</taxon>
        <taxon>Desulfobacterales</taxon>
        <taxon>Desulfobacteraceae</taxon>
        <taxon>Desulfobacter</taxon>
    </lineage>
</organism>
<evidence type="ECO:0000259" key="1">
    <source>
        <dbReference type="Pfam" id="PF13635"/>
    </source>
</evidence>
<evidence type="ECO:0000313" key="2">
    <source>
        <dbReference type="EMBL" id="PIE62279.1"/>
    </source>
</evidence>
<dbReference type="Pfam" id="PF13635">
    <property type="entry name" value="DUF4143"/>
    <property type="match status" value="1"/>
</dbReference>
<gene>
    <name evidence="2" type="ORF">CSA25_05975</name>
</gene>
<proteinExistence type="predicted"/>
<dbReference type="EMBL" id="PDTI01000052">
    <property type="protein sequence ID" value="PIE62279.1"/>
    <property type="molecule type" value="Genomic_DNA"/>
</dbReference>
<dbReference type="AlphaFoldDB" id="A0A2G6MRN7"/>
<name>A0A2G6MRN7_9BACT</name>
<evidence type="ECO:0000313" key="3">
    <source>
        <dbReference type="Proteomes" id="UP000231203"/>
    </source>
</evidence>